<evidence type="ECO:0000256" key="10">
    <source>
        <dbReference type="RuleBase" id="RU351113"/>
    </source>
</evidence>
<evidence type="ECO:0000313" key="11">
    <source>
        <dbReference type="EMBL" id="EJY57669.1"/>
    </source>
</evidence>
<comment type="caution">
    <text evidence="10">Lacks conserved residue(s) required for the propagation of feature annotation.</text>
</comment>
<evidence type="ECO:0000256" key="5">
    <source>
        <dbReference type="ARBA" id="ARBA00022725"/>
    </source>
</evidence>
<dbReference type="GO" id="GO:0004984">
    <property type="term" value="F:olfactory receptor activity"/>
    <property type="evidence" value="ECO:0007669"/>
    <property type="project" value="InterPro"/>
</dbReference>
<feature type="transmembrane region" description="Helical" evidence="10">
    <location>
        <begin position="82"/>
        <end position="104"/>
    </location>
</feature>
<comment type="similarity">
    <text evidence="10">Belongs to the insect chemoreceptor superfamily. Heteromeric odorant receptor channel (TC 1.A.69) family.</text>
</comment>
<sequence length="400" mass="45932">MDVLKRLKLFQKIRAEIGDPQMVYDGITMQLNTAGRKYLGMDVLFVEFSFVNPRYILLLIIMSSFLYADVEAAALAEDIGGFSYNIAVLGFGLQGFAKFDAYVYHKKSMSELLWSASRFLGENKGNDRLNPLLVDNVSVIVMIKRFYFKLYGLVFVTVSTFGMITSLINRERSLSFGFQFSFIDTSQLVAFTFTYCYQVICSMMVVISSCCNDILIGAVYVNAMTMYDCIMSDLRELSKMSEMEQTPVNKRMAEDRMKSIIQQHQQLMQFLDRANEVYSSYFLMSLASMTGTIAVLLTALVFVRWYPAIVICFAASFQIFSLSLLGTLLLIKGEELVEQVYDINWYNLDLKVQKSVKLLLLMSQHYKEISFRFGVMNMETYVKSNKMIYSFFTMLVTTKE</sequence>
<evidence type="ECO:0000313" key="12">
    <source>
        <dbReference type="Proteomes" id="UP000682892"/>
    </source>
</evidence>
<keyword evidence="2" id="KW-1003">Cell membrane</keyword>
<reference evidence="11" key="1">
    <citation type="submission" date="2005-10" db="EMBL/GenBank/DDBJ databases">
        <authorList>
            <person name="Loftus B.J."/>
            <person name="Nene V.M."/>
            <person name="Hannick L.I."/>
            <person name="Bidwell S."/>
            <person name="Haas B."/>
            <person name="Amedeo P."/>
            <person name="Orvis J."/>
            <person name="Wortman J.R."/>
            <person name="White O.R."/>
            <person name="Salzberg S."/>
            <person name="Shumway M."/>
            <person name="Koo H."/>
            <person name="Zhao Y."/>
            <person name="Holmes M."/>
            <person name="Miller J."/>
            <person name="Schatz M."/>
            <person name="Pop M."/>
            <person name="Pai G."/>
            <person name="Utterback T."/>
            <person name="Rogers Y.-H."/>
            <person name="Kravitz S."/>
            <person name="Fraser C.M."/>
        </authorList>
    </citation>
    <scope>NUCLEOTIDE SEQUENCE</scope>
    <source>
        <strain evidence="11">Liverpool</strain>
    </source>
</reference>
<dbReference type="InterPro" id="IPR004117">
    <property type="entry name" value="7tm6_olfct_rcpt"/>
</dbReference>
<dbReference type="PANTHER" id="PTHR21137">
    <property type="entry name" value="ODORANT RECEPTOR"/>
    <property type="match status" value="1"/>
</dbReference>
<feature type="transmembrane region" description="Helical" evidence="10">
    <location>
        <begin position="188"/>
        <end position="221"/>
    </location>
</feature>
<dbReference type="GO" id="GO:0007165">
    <property type="term" value="P:signal transduction"/>
    <property type="evidence" value="ECO:0007669"/>
    <property type="project" value="UniProtKB-KW"/>
</dbReference>
<proteinExistence type="inferred from homology"/>
<feature type="transmembrane region" description="Helical" evidence="10">
    <location>
        <begin position="150"/>
        <end position="168"/>
    </location>
</feature>
<keyword evidence="3 10" id="KW-0716">Sensory transduction</keyword>
<keyword evidence="5 10" id="KW-0552">Olfaction</keyword>
<dbReference type="SMR" id="A0A1S7UEC2"/>
<keyword evidence="4 10" id="KW-0812">Transmembrane</keyword>
<keyword evidence="7 10" id="KW-0472">Membrane</keyword>
<dbReference type="Proteomes" id="UP000682892">
    <property type="component" value="Unassembled WGS sequence"/>
</dbReference>
<keyword evidence="9 10" id="KW-0807">Transducer</keyword>
<evidence type="ECO:0000256" key="9">
    <source>
        <dbReference type="ARBA" id="ARBA00023224"/>
    </source>
</evidence>
<dbReference type="GO" id="GO:0005549">
    <property type="term" value="F:odorant binding"/>
    <property type="evidence" value="ECO:0007669"/>
    <property type="project" value="InterPro"/>
</dbReference>
<reference evidence="11" key="3">
    <citation type="submission" date="2012-09" db="EMBL/GenBank/DDBJ databases">
        <authorList>
            <consortium name="VectorBase"/>
        </authorList>
    </citation>
    <scope>NUCLEOTIDE SEQUENCE</scope>
    <source>
        <strain evidence="11">Liverpool</strain>
    </source>
</reference>
<feature type="transmembrane region" description="Helical" evidence="10">
    <location>
        <begin position="308"/>
        <end position="331"/>
    </location>
</feature>
<accession>A0A1S7UEC2</accession>
<gene>
    <name evidence="11" type="primary">GPROR19</name>
    <name evidence="11" type="ORF">AaeL_AAEL017017</name>
</gene>
<dbReference type="GO" id="GO:0005886">
    <property type="term" value="C:plasma membrane"/>
    <property type="evidence" value="ECO:0007669"/>
    <property type="project" value="UniProtKB-SubCell"/>
</dbReference>
<keyword evidence="8 10" id="KW-0675">Receptor</keyword>
<dbReference type="PANTHER" id="PTHR21137:SF35">
    <property type="entry name" value="ODORANT RECEPTOR 19A-RELATED"/>
    <property type="match status" value="1"/>
</dbReference>
<feature type="transmembrane region" description="Helical" evidence="10">
    <location>
        <begin position="281"/>
        <end position="302"/>
    </location>
</feature>
<evidence type="ECO:0000256" key="3">
    <source>
        <dbReference type="ARBA" id="ARBA00022606"/>
    </source>
</evidence>
<keyword evidence="6 10" id="KW-1133">Transmembrane helix</keyword>
<evidence type="ECO:0000256" key="8">
    <source>
        <dbReference type="ARBA" id="ARBA00023170"/>
    </source>
</evidence>
<name>A0A1S7UEC2_AEDAE</name>
<reference evidence="11" key="2">
    <citation type="journal article" date="2007" name="Science">
        <title>Genome sequence of Aedes aegypti, a major arbovirus vector.</title>
        <authorList>
            <person name="Nene V."/>
            <person name="Wortman J.R."/>
            <person name="Lawson D."/>
            <person name="Haas B."/>
            <person name="Kodira C."/>
            <person name="Tu Z.J."/>
            <person name="Loftus B."/>
            <person name="Xi Z."/>
            <person name="Megy K."/>
            <person name="Grabherr M."/>
            <person name="Ren Q."/>
            <person name="Zdobnov E.M."/>
            <person name="Lobo N.F."/>
            <person name="Campbell K.S."/>
            <person name="Brown S.E."/>
            <person name="Bonaldo M.F."/>
            <person name="Zhu J."/>
            <person name="Sinkins S.P."/>
            <person name="Hogenkamp D.G."/>
            <person name="Amedeo P."/>
            <person name="Arensburger P."/>
            <person name="Atkinson P.W."/>
            <person name="Bidwell S."/>
            <person name="Biedler J."/>
            <person name="Birney E."/>
            <person name="Bruggner R.V."/>
            <person name="Costas J."/>
            <person name="Coy M.R."/>
            <person name="Crabtree J."/>
            <person name="Crawford M."/>
            <person name="Debruyn B."/>
            <person name="Decaprio D."/>
            <person name="Eiglmeier K."/>
            <person name="Eisenstadt E."/>
            <person name="El-Dorry H."/>
            <person name="Gelbart W.M."/>
            <person name="Gomes S.L."/>
            <person name="Hammond M."/>
            <person name="Hannick L.I."/>
            <person name="Hogan J.R."/>
            <person name="Holmes M.H."/>
            <person name="Jaffe D."/>
            <person name="Johnston J.S."/>
            <person name="Kennedy R.C."/>
            <person name="Koo H."/>
            <person name="Kravitz S."/>
            <person name="Kriventseva E.V."/>
            <person name="Kulp D."/>
            <person name="Labutti K."/>
            <person name="Lee E."/>
            <person name="Li S."/>
            <person name="Lovin D.D."/>
            <person name="Mao C."/>
            <person name="Mauceli E."/>
            <person name="Menck C.F."/>
            <person name="Miller J.R."/>
            <person name="Montgomery P."/>
            <person name="Mori A."/>
            <person name="Nascimento A.L."/>
            <person name="Naveira H.F."/>
            <person name="Nusbaum C."/>
            <person name="O'leary S."/>
            <person name="Orvis J."/>
            <person name="Pertea M."/>
            <person name="Quesneville H."/>
            <person name="Reidenbach K.R."/>
            <person name="Rogers Y.H."/>
            <person name="Roth C.W."/>
            <person name="Schneider J.R."/>
            <person name="Schatz M."/>
            <person name="Shumway M."/>
            <person name="Stanke M."/>
            <person name="Stinson E.O."/>
            <person name="Tubio J.M."/>
            <person name="Vanzee J.P."/>
            <person name="Verjovski-Almeida S."/>
            <person name="Werner D."/>
            <person name="White O."/>
            <person name="Wyder S."/>
            <person name="Zeng Q."/>
            <person name="Zhao Q."/>
            <person name="Zhao Y."/>
            <person name="Hill C.A."/>
            <person name="Raikhel A.S."/>
            <person name="Soares M.B."/>
            <person name="Knudson D.L."/>
            <person name="Lee N.H."/>
            <person name="Galagan J."/>
            <person name="Salzberg S.L."/>
            <person name="Paulsen I.T."/>
            <person name="Dimopoulos G."/>
            <person name="Collins F.H."/>
            <person name="Birren B."/>
            <person name="Fraser-Liggett C.M."/>
            <person name="Severson D.W."/>
        </authorList>
    </citation>
    <scope>NUCLEOTIDE SEQUENCE [LARGE SCALE GENOMIC DNA]</scope>
    <source>
        <strain evidence="11">Liverpool</strain>
    </source>
</reference>
<dbReference type="AlphaFoldDB" id="A0A1S7UEC2"/>
<evidence type="ECO:0000256" key="2">
    <source>
        <dbReference type="ARBA" id="ARBA00022475"/>
    </source>
</evidence>
<dbReference type="Pfam" id="PF02949">
    <property type="entry name" value="7tm_6"/>
    <property type="match status" value="1"/>
</dbReference>
<evidence type="ECO:0000256" key="7">
    <source>
        <dbReference type="ARBA" id="ARBA00023136"/>
    </source>
</evidence>
<dbReference type="EMBL" id="CH477422">
    <property type="protein sequence ID" value="EJY57669.1"/>
    <property type="molecule type" value="Genomic_DNA"/>
</dbReference>
<evidence type="ECO:0000256" key="4">
    <source>
        <dbReference type="ARBA" id="ARBA00022692"/>
    </source>
</evidence>
<evidence type="ECO:0000256" key="6">
    <source>
        <dbReference type="ARBA" id="ARBA00022989"/>
    </source>
</evidence>
<comment type="subcellular location">
    <subcellularLocation>
        <location evidence="1 10">Cell membrane</location>
        <topology evidence="1 10">Multi-pass membrane protein</topology>
    </subcellularLocation>
</comment>
<evidence type="ECO:0000256" key="1">
    <source>
        <dbReference type="ARBA" id="ARBA00004651"/>
    </source>
</evidence>
<protein>
    <recommendedName>
        <fullName evidence="10">Odorant receptor</fullName>
    </recommendedName>
</protein>
<organism evidence="11 12">
    <name type="scientific">Aedes aegypti</name>
    <name type="common">Yellowfever mosquito</name>
    <name type="synonym">Culex aegypti</name>
    <dbReference type="NCBI Taxonomy" id="7159"/>
    <lineage>
        <taxon>Eukaryota</taxon>
        <taxon>Metazoa</taxon>
        <taxon>Ecdysozoa</taxon>
        <taxon>Arthropoda</taxon>
        <taxon>Hexapoda</taxon>
        <taxon>Insecta</taxon>
        <taxon>Pterygota</taxon>
        <taxon>Neoptera</taxon>
        <taxon>Endopterygota</taxon>
        <taxon>Diptera</taxon>
        <taxon>Nematocera</taxon>
        <taxon>Culicoidea</taxon>
        <taxon>Culicidae</taxon>
        <taxon>Culicinae</taxon>
        <taxon>Aedini</taxon>
        <taxon>Aedes</taxon>
        <taxon>Stegomyia</taxon>
    </lineage>
</organism>